<dbReference type="OrthoDB" id="8450990at2"/>
<dbReference type="AlphaFoldDB" id="A0A0D6MPC2"/>
<comment type="caution">
    <text evidence="1">The sequence shown here is derived from an EMBL/GenBank/DDBJ whole genome shotgun (WGS) entry which is preliminary data.</text>
</comment>
<evidence type="ECO:0000313" key="1">
    <source>
        <dbReference type="EMBL" id="GAN55276.1"/>
    </source>
</evidence>
<dbReference type="RefSeq" id="WP_048850283.1">
    <property type="nucleotide sequence ID" value="NZ_BALE01000041.1"/>
</dbReference>
<protein>
    <recommendedName>
        <fullName evidence="3">Phage tail protein</fullName>
    </recommendedName>
</protein>
<reference evidence="1 2" key="1">
    <citation type="submission" date="2012-10" db="EMBL/GenBank/DDBJ databases">
        <title>Genome sequencing of Tanticharoenia sakaeratensis NBRC 103193.</title>
        <authorList>
            <person name="Azuma Y."/>
            <person name="Hadano H."/>
            <person name="Hirakawa H."/>
            <person name="Matsushita K."/>
        </authorList>
    </citation>
    <scope>NUCLEOTIDE SEQUENCE [LARGE SCALE GENOMIC DNA]</scope>
    <source>
        <strain evidence="1 2">NBRC 103193</strain>
    </source>
</reference>
<gene>
    <name evidence="1" type="ORF">Tasa_041_071</name>
</gene>
<sequence>MSAITHTMGGDLSLNSAGGLATVSGADQTTQGVLHRLCTNEGDYIWELTYGAGLPAQIGQPANLANIQAIVSQQMALEASVDQTQPVTVALSQVANGTYKAVITYTDLATQTARAVSLSR</sequence>
<dbReference type="Proteomes" id="UP000032679">
    <property type="component" value="Unassembled WGS sequence"/>
</dbReference>
<dbReference type="SUPFAM" id="SSF160719">
    <property type="entry name" value="gpW/gp25-like"/>
    <property type="match status" value="1"/>
</dbReference>
<accession>A0A0D6MPC2</accession>
<keyword evidence="2" id="KW-1185">Reference proteome</keyword>
<evidence type="ECO:0000313" key="2">
    <source>
        <dbReference type="Proteomes" id="UP000032679"/>
    </source>
</evidence>
<dbReference type="Gene3D" id="3.10.450.40">
    <property type="match status" value="1"/>
</dbReference>
<organism evidence="1 2">
    <name type="scientific">Tanticharoenia sakaeratensis NBRC 103193</name>
    <dbReference type="NCBI Taxonomy" id="1231623"/>
    <lineage>
        <taxon>Bacteria</taxon>
        <taxon>Pseudomonadati</taxon>
        <taxon>Pseudomonadota</taxon>
        <taxon>Alphaproteobacteria</taxon>
        <taxon>Acetobacterales</taxon>
        <taxon>Acetobacteraceae</taxon>
        <taxon>Tanticharoenia</taxon>
    </lineage>
</organism>
<dbReference type="STRING" id="1231623.Tasa_041_071"/>
<dbReference type="EMBL" id="BALE01000041">
    <property type="protein sequence ID" value="GAN55276.1"/>
    <property type="molecule type" value="Genomic_DNA"/>
</dbReference>
<evidence type="ECO:0008006" key="3">
    <source>
        <dbReference type="Google" id="ProtNLM"/>
    </source>
</evidence>
<name>A0A0D6MPC2_9PROT</name>
<proteinExistence type="predicted"/>